<keyword evidence="2" id="KW-1185">Reference proteome</keyword>
<sequence>MGSLEKSDITKISIIQNWIARYIMQHKQKTELKSDISLIKSS</sequence>
<accession>A0A9N8W4M6</accession>
<protein>
    <submittedName>
        <fullName evidence="1">15735_t:CDS:1</fullName>
    </submittedName>
</protein>
<reference evidence="1" key="1">
    <citation type="submission" date="2021-06" db="EMBL/GenBank/DDBJ databases">
        <authorList>
            <person name="Kallberg Y."/>
            <person name="Tangrot J."/>
            <person name="Rosling A."/>
        </authorList>
    </citation>
    <scope>NUCLEOTIDE SEQUENCE</scope>
    <source>
        <strain evidence="1">FL966</strain>
    </source>
</reference>
<evidence type="ECO:0000313" key="1">
    <source>
        <dbReference type="EMBL" id="CAG8471916.1"/>
    </source>
</evidence>
<gene>
    <name evidence="1" type="ORF">CPELLU_LOCUS1112</name>
</gene>
<dbReference type="AlphaFoldDB" id="A0A9N8W4M6"/>
<proteinExistence type="predicted"/>
<dbReference type="OrthoDB" id="2441667at2759"/>
<dbReference type="Proteomes" id="UP000789759">
    <property type="component" value="Unassembled WGS sequence"/>
</dbReference>
<organism evidence="1 2">
    <name type="scientific">Cetraspora pellucida</name>
    <dbReference type="NCBI Taxonomy" id="1433469"/>
    <lineage>
        <taxon>Eukaryota</taxon>
        <taxon>Fungi</taxon>
        <taxon>Fungi incertae sedis</taxon>
        <taxon>Mucoromycota</taxon>
        <taxon>Glomeromycotina</taxon>
        <taxon>Glomeromycetes</taxon>
        <taxon>Diversisporales</taxon>
        <taxon>Gigasporaceae</taxon>
        <taxon>Cetraspora</taxon>
    </lineage>
</organism>
<evidence type="ECO:0000313" key="2">
    <source>
        <dbReference type="Proteomes" id="UP000789759"/>
    </source>
</evidence>
<dbReference type="EMBL" id="CAJVQA010000384">
    <property type="protein sequence ID" value="CAG8471916.1"/>
    <property type="molecule type" value="Genomic_DNA"/>
</dbReference>
<name>A0A9N8W4M6_9GLOM</name>
<comment type="caution">
    <text evidence="1">The sequence shown here is derived from an EMBL/GenBank/DDBJ whole genome shotgun (WGS) entry which is preliminary data.</text>
</comment>